<reference evidence="1" key="1">
    <citation type="submission" date="2019-06" db="EMBL/GenBank/DDBJ databases">
        <authorList>
            <person name="Zheng W."/>
        </authorList>
    </citation>
    <scope>NUCLEOTIDE SEQUENCE</scope>
    <source>
        <strain evidence="1">QDHG01</strain>
    </source>
</reference>
<sequence length="91" mass="10537">MEVERAMTGRFQTSMFNKYQLNAWYRKGGLHSSIEAILGEFGSVQSRRQLIQECKMHYSKVKNPAASDEVTNLFVSHQLYSLYDELKGEDL</sequence>
<dbReference type="Proteomes" id="UP000785679">
    <property type="component" value="Unassembled WGS sequence"/>
</dbReference>
<accession>A0A8J8ND26</accession>
<evidence type="ECO:0000313" key="2">
    <source>
        <dbReference type="Proteomes" id="UP000785679"/>
    </source>
</evidence>
<gene>
    <name evidence="1" type="ORF">FGO68_gene10840</name>
</gene>
<evidence type="ECO:0000313" key="1">
    <source>
        <dbReference type="EMBL" id="TNV72598.1"/>
    </source>
</evidence>
<proteinExistence type="predicted"/>
<dbReference type="EMBL" id="RRYP01021677">
    <property type="protein sequence ID" value="TNV72598.1"/>
    <property type="molecule type" value="Genomic_DNA"/>
</dbReference>
<dbReference type="AlphaFoldDB" id="A0A8J8ND26"/>
<name>A0A8J8ND26_HALGN</name>
<keyword evidence="2" id="KW-1185">Reference proteome</keyword>
<protein>
    <submittedName>
        <fullName evidence="1">Uncharacterized protein</fullName>
    </submittedName>
</protein>
<organism evidence="1 2">
    <name type="scientific">Halteria grandinella</name>
    <dbReference type="NCBI Taxonomy" id="5974"/>
    <lineage>
        <taxon>Eukaryota</taxon>
        <taxon>Sar</taxon>
        <taxon>Alveolata</taxon>
        <taxon>Ciliophora</taxon>
        <taxon>Intramacronucleata</taxon>
        <taxon>Spirotrichea</taxon>
        <taxon>Stichotrichia</taxon>
        <taxon>Sporadotrichida</taxon>
        <taxon>Halteriidae</taxon>
        <taxon>Halteria</taxon>
    </lineage>
</organism>
<comment type="caution">
    <text evidence="1">The sequence shown here is derived from an EMBL/GenBank/DDBJ whole genome shotgun (WGS) entry which is preliminary data.</text>
</comment>